<feature type="domain" description="Homeobox" evidence="10">
    <location>
        <begin position="123"/>
        <end position="183"/>
    </location>
</feature>
<dbReference type="OrthoDB" id="6159439at2759"/>
<evidence type="ECO:0000256" key="5">
    <source>
        <dbReference type="ARBA" id="ARBA00061541"/>
    </source>
</evidence>
<dbReference type="GO" id="GO:0048731">
    <property type="term" value="P:system development"/>
    <property type="evidence" value="ECO:0007669"/>
    <property type="project" value="UniProtKB-ARBA"/>
</dbReference>
<accession>A0A8B6FYX8</accession>
<evidence type="ECO:0000256" key="1">
    <source>
        <dbReference type="ARBA" id="ARBA00004123"/>
    </source>
</evidence>
<dbReference type="Pfam" id="PF00046">
    <property type="entry name" value="Homeodomain"/>
    <property type="match status" value="1"/>
</dbReference>
<evidence type="ECO:0000256" key="6">
    <source>
        <dbReference type="ARBA" id="ARBA00067519"/>
    </source>
</evidence>
<sequence>MEKSTLKFSIDRILGHNTLKNDEDRKVCNSIDSVEICCRDTENVCFNSVTGSECKDSDVSRPTDFRQGTRFSVETEDTEHRQENVLNLSVPKLEPEIYNSNIQHLEQDDLHNEDSNDVKVDKSHKKRSRAAFSHAQVFELERRFRHQRYLSGPERTDLAKSLKLTETQIKIWFQNRRYKTKRRQLHCDQSVPHPGKKCAVTLLVKDGKRLYGDCDIMRPVVFPSLPMQNQIDVQYYYYT</sequence>
<gene>
    <name evidence="11" type="ORF">MGAL_10B093288</name>
</gene>
<evidence type="ECO:0000256" key="4">
    <source>
        <dbReference type="ARBA" id="ARBA00023242"/>
    </source>
</evidence>
<evidence type="ECO:0000256" key="2">
    <source>
        <dbReference type="ARBA" id="ARBA00023125"/>
    </source>
</evidence>
<protein>
    <recommendedName>
        <fullName evidence="6">Homeobox protein Nkx-3.2</fullName>
    </recommendedName>
    <alternativeName>
        <fullName evidence="7">Bagpipe homeobox protein homolog 1</fullName>
    </alternativeName>
</protein>
<dbReference type="GO" id="GO:0000981">
    <property type="term" value="F:DNA-binding transcription factor activity, RNA polymerase II-specific"/>
    <property type="evidence" value="ECO:0007669"/>
    <property type="project" value="InterPro"/>
</dbReference>
<evidence type="ECO:0000259" key="10">
    <source>
        <dbReference type="PROSITE" id="PS50071"/>
    </source>
</evidence>
<organism evidence="11 12">
    <name type="scientific">Mytilus galloprovincialis</name>
    <name type="common">Mediterranean mussel</name>
    <dbReference type="NCBI Taxonomy" id="29158"/>
    <lineage>
        <taxon>Eukaryota</taxon>
        <taxon>Metazoa</taxon>
        <taxon>Spiralia</taxon>
        <taxon>Lophotrochozoa</taxon>
        <taxon>Mollusca</taxon>
        <taxon>Bivalvia</taxon>
        <taxon>Autobranchia</taxon>
        <taxon>Pteriomorphia</taxon>
        <taxon>Mytilida</taxon>
        <taxon>Mytiloidea</taxon>
        <taxon>Mytilidae</taxon>
        <taxon>Mytilinae</taxon>
        <taxon>Mytilus</taxon>
    </lineage>
</organism>
<dbReference type="Gene3D" id="1.10.10.60">
    <property type="entry name" value="Homeodomain-like"/>
    <property type="match status" value="1"/>
</dbReference>
<evidence type="ECO:0000256" key="9">
    <source>
        <dbReference type="RuleBase" id="RU000682"/>
    </source>
</evidence>
<dbReference type="SMART" id="SM00389">
    <property type="entry name" value="HOX"/>
    <property type="match status" value="1"/>
</dbReference>
<name>A0A8B6FYX8_MYTGA</name>
<comment type="caution">
    <text evidence="11">The sequence shown here is derived from an EMBL/GenBank/DDBJ whole genome shotgun (WGS) entry which is preliminary data.</text>
</comment>
<evidence type="ECO:0000313" key="11">
    <source>
        <dbReference type="EMBL" id="VDI56314.1"/>
    </source>
</evidence>
<dbReference type="Proteomes" id="UP000596742">
    <property type="component" value="Unassembled WGS sequence"/>
</dbReference>
<evidence type="ECO:0000256" key="8">
    <source>
        <dbReference type="PROSITE-ProRule" id="PRU00108"/>
    </source>
</evidence>
<keyword evidence="2 8" id="KW-0238">DNA-binding</keyword>
<proteinExistence type="inferred from homology"/>
<keyword evidence="12" id="KW-1185">Reference proteome</keyword>
<dbReference type="InterPro" id="IPR001356">
    <property type="entry name" value="HD"/>
</dbReference>
<dbReference type="GO" id="GO:0000978">
    <property type="term" value="F:RNA polymerase II cis-regulatory region sequence-specific DNA binding"/>
    <property type="evidence" value="ECO:0007669"/>
    <property type="project" value="TreeGrafter"/>
</dbReference>
<dbReference type="CDD" id="cd00086">
    <property type="entry name" value="homeodomain"/>
    <property type="match status" value="1"/>
</dbReference>
<dbReference type="InterPro" id="IPR017970">
    <property type="entry name" value="Homeobox_CS"/>
</dbReference>
<keyword evidence="3 8" id="KW-0371">Homeobox</keyword>
<comment type="subcellular location">
    <subcellularLocation>
        <location evidence="1 8 9">Nucleus</location>
    </subcellularLocation>
</comment>
<dbReference type="FunFam" id="1.10.10.60:FF:000225">
    <property type="entry name" value="NK3 homeobox 2"/>
    <property type="match status" value="1"/>
</dbReference>
<dbReference type="PANTHER" id="PTHR24340:SF73">
    <property type="entry name" value="HOMEOBOX PROTEIN BAGPIPE-RELATED"/>
    <property type="match status" value="1"/>
</dbReference>
<dbReference type="EMBL" id="UYJE01007596">
    <property type="protein sequence ID" value="VDI56314.1"/>
    <property type="molecule type" value="Genomic_DNA"/>
</dbReference>
<dbReference type="SUPFAM" id="SSF46689">
    <property type="entry name" value="Homeodomain-like"/>
    <property type="match status" value="1"/>
</dbReference>
<dbReference type="AlphaFoldDB" id="A0A8B6FYX8"/>
<dbReference type="InterPro" id="IPR009057">
    <property type="entry name" value="Homeodomain-like_sf"/>
</dbReference>
<dbReference type="PANTHER" id="PTHR24340">
    <property type="entry name" value="HOMEOBOX PROTEIN NKX"/>
    <property type="match status" value="1"/>
</dbReference>
<evidence type="ECO:0000256" key="3">
    <source>
        <dbReference type="ARBA" id="ARBA00023155"/>
    </source>
</evidence>
<feature type="DNA-binding region" description="Homeobox" evidence="8">
    <location>
        <begin position="125"/>
        <end position="184"/>
    </location>
</feature>
<evidence type="ECO:0000313" key="12">
    <source>
        <dbReference type="Proteomes" id="UP000596742"/>
    </source>
</evidence>
<evidence type="ECO:0000256" key="7">
    <source>
        <dbReference type="ARBA" id="ARBA00081047"/>
    </source>
</evidence>
<dbReference type="PRINTS" id="PR00024">
    <property type="entry name" value="HOMEOBOX"/>
</dbReference>
<keyword evidence="4 8" id="KW-0539">Nucleus</keyword>
<dbReference type="GO" id="GO:0030154">
    <property type="term" value="P:cell differentiation"/>
    <property type="evidence" value="ECO:0007669"/>
    <property type="project" value="TreeGrafter"/>
</dbReference>
<dbReference type="InterPro" id="IPR050394">
    <property type="entry name" value="Homeobox_NK-like"/>
</dbReference>
<comment type="similarity">
    <text evidence="5">Belongs to the NK-3 homeobox family.</text>
</comment>
<reference evidence="11" key="1">
    <citation type="submission" date="2018-11" db="EMBL/GenBank/DDBJ databases">
        <authorList>
            <person name="Alioto T."/>
            <person name="Alioto T."/>
        </authorList>
    </citation>
    <scope>NUCLEOTIDE SEQUENCE</scope>
</reference>
<dbReference type="PROSITE" id="PS50071">
    <property type="entry name" value="HOMEOBOX_2"/>
    <property type="match status" value="1"/>
</dbReference>
<dbReference type="InterPro" id="IPR020479">
    <property type="entry name" value="HD_metazoa"/>
</dbReference>
<dbReference type="GO" id="GO:0005634">
    <property type="term" value="C:nucleus"/>
    <property type="evidence" value="ECO:0007669"/>
    <property type="project" value="UniProtKB-SubCell"/>
</dbReference>
<dbReference type="PROSITE" id="PS00027">
    <property type="entry name" value="HOMEOBOX_1"/>
    <property type="match status" value="1"/>
</dbReference>